<dbReference type="EMBL" id="MTYI01000023">
    <property type="protein sequence ID" value="PNP58125.1"/>
    <property type="molecule type" value="Genomic_DNA"/>
</dbReference>
<proteinExistence type="predicted"/>
<accession>A0A2K0UK51</accession>
<sequence length="56" mass="5595">MAARWGSFLQQAVAGVESRLDTILAESDDDRSAAQPGAATAAAATASPKVTSSGKC</sequence>
<organism evidence="2 3">
    <name type="scientific">Trichoderma harzianum</name>
    <name type="common">Hypocrea lixii</name>
    <dbReference type="NCBI Taxonomy" id="5544"/>
    <lineage>
        <taxon>Eukaryota</taxon>
        <taxon>Fungi</taxon>
        <taxon>Dikarya</taxon>
        <taxon>Ascomycota</taxon>
        <taxon>Pezizomycotina</taxon>
        <taxon>Sordariomycetes</taxon>
        <taxon>Hypocreomycetidae</taxon>
        <taxon>Hypocreales</taxon>
        <taxon>Hypocreaceae</taxon>
        <taxon>Trichoderma</taxon>
    </lineage>
</organism>
<comment type="caution">
    <text evidence="2">The sequence shown here is derived from an EMBL/GenBank/DDBJ whole genome shotgun (WGS) entry which is preliminary data.</text>
</comment>
<evidence type="ECO:0000313" key="2">
    <source>
        <dbReference type="EMBL" id="PNP58125.1"/>
    </source>
</evidence>
<name>A0A2K0UK51_TRIHA</name>
<reference evidence="2 3" key="1">
    <citation type="submission" date="2017-02" db="EMBL/GenBank/DDBJ databases">
        <title>Genomes of Trichoderma spp. with biocontrol activity.</title>
        <authorList>
            <person name="Gardiner D."/>
            <person name="Kazan K."/>
            <person name="Vos C."/>
            <person name="Harvey P."/>
        </authorList>
    </citation>
    <scope>NUCLEOTIDE SEQUENCE [LARGE SCALE GENOMIC DNA]</scope>
    <source>
        <strain evidence="2 3">Tr1</strain>
    </source>
</reference>
<feature type="compositionally biased region" description="Low complexity" evidence="1">
    <location>
        <begin position="33"/>
        <end position="48"/>
    </location>
</feature>
<dbReference type="AlphaFoldDB" id="A0A2K0UK51"/>
<dbReference type="Proteomes" id="UP000236290">
    <property type="component" value="Unassembled WGS sequence"/>
</dbReference>
<protein>
    <submittedName>
        <fullName evidence="2">Uncharacterized protein</fullName>
    </submittedName>
</protein>
<dbReference type="OrthoDB" id="5151808at2759"/>
<evidence type="ECO:0000313" key="3">
    <source>
        <dbReference type="Proteomes" id="UP000236290"/>
    </source>
</evidence>
<evidence type="ECO:0000256" key="1">
    <source>
        <dbReference type="SAM" id="MobiDB-lite"/>
    </source>
</evidence>
<gene>
    <name evidence="2" type="ORF">THARTR1_02283</name>
</gene>
<feature type="region of interest" description="Disordered" evidence="1">
    <location>
        <begin position="27"/>
        <end position="56"/>
    </location>
</feature>